<protein>
    <submittedName>
        <fullName evidence="2">Alpha/beta fold hydrolase</fullName>
    </submittedName>
</protein>
<dbReference type="Proteomes" id="UP000294739">
    <property type="component" value="Unassembled WGS sequence"/>
</dbReference>
<keyword evidence="2" id="KW-0378">Hydrolase</keyword>
<evidence type="ECO:0000313" key="2">
    <source>
        <dbReference type="EMBL" id="TDE08322.1"/>
    </source>
</evidence>
<dbReference type="SUPFAM" id="SSF53474">
    <property type="entry name" value="alpha/beta-Hydrolases"/>
    <property type="match status" value="1"/>
</dbReference>
<dbReference type="RefSeq" id="WP_131896867.1">
    <property type="nucleotide sequence ID" value="NZ_SMKZ01000025.1"/>
</dbReference>
<organism evidence="2 3">
    <name type="scientific">Jiangella asiatica</name>
    <dbReference type="NCBI Taxonomy" id="2530372"/>
    <lineage>
        <taxon>Bacteria</taxon>
        <taxon>Bacillati</taxon>
        <taxon>Actinomycetota</taxon>
        <taxon>Actinomycetes</taxon>
        <taxon>Jiangellales</taxon>
        <taxon>Jiangellaceae</taxon>
        <taxon>Jiangella</taxon>
    </lineage>
</organism>
<keyword evidence="3" id="KW-1185">Reference proteome</keyword>
<dbReference type="InParanoid" id="A0A4R5D4J0"/>
<sequence>MHVILIPGLWLDGSSWDPIIPALEQAGHRAHPLTLPGLESEDTDRSGITVRDHVDAVTAAIDAVPPAEGKVVVVGHSMGAGIACAATDARTQRVARAVYVGGFPAADGEPLGTGFHAENGEIPLPPWENLGEEDIADLDDAMRAAFRERSVPSPERAVTDPLRLTDERRYDVPLTVVCPEFTGAQLQAWIEAGEPSVQEFTKFRDVEYMDLHTGHWPQFSRPDLLGQAIVAAADKSAA</sequence>
<dbReference type="PANTHER" id="PTHR37017">
    <property type="entry name" value="AB HYDROLASE-1 DOMAIN-CONTAINING PROTEIN-RELATED"/>
    <property type="match status" value="1"/>
</dbReference>
<name>A0A4R5D4J0_9ACTN</name>
<gene>
    <name evidence="2" type="ORF">E1269_17605</name>
</gene>
<dbReference type="EMBL" id="SMKZ01000025">
    <property type="protein sequence ID" value="TDE08322.1"/>
    <property type="molecule type" value="Genomic_DNA"/>
</dbReference>
<reference evidence="2 3" key="1">
    <citation type="submission" date="2019-03" db="EMBL/GenBank/DDBJ databases">
        <title>Draft genome sequences of novel Actinobacteria.</title>
        <authorList>
            <person name="Sahin N."/>
            <person name="Ay H."/>
            <person name="Saygin H."/>
        </authorList>
    </citation>
    <scope>NUCLEOTIDE SEQUENCE [LARGE SCALE GENOMIC DNA]</scope>
    <source>
        <strain evidence="2 3">5K138</strain>
    </source>
</reference>
<dbReference type="PANTHER" id="PTHR37017:SF11">
    <property type="entry name" value="ESTERASE_LIPASE_THIOESTERASE DOMAIN-CONTAINING PROTEIN"/>
    <property type="match status" value="1"/>
</dbReference>
<dbReference type="GO" id="GO:0016787">
    <property type="term" value="F:hydrolase activity"/>
    <property type="evidence" value="ECO:0007669"/>
    <property type="project" value="UniProtKB-KW"/>
</dbReference>
<proteinExistence type="predicted"/>
<dbReference type="InterPro" id="IPR052897">
    <property type="entry name" value="Sec-Metab_Biosynth_Hydrolase"/>
</dbReference>
<evidence type="ECO:0000259" key="1">
    <source>
        <dbReference type="Pfam" id="PF12697"/>
    </source>
</evidence>
<dbReference type="InterPro" id="IPR029058">
    <property type="entry name" value="AB_hydrolase_fold"/>
</dbReference>
<dbReference type="Pfam" id="PF12697">
    <property type="entry name" value="Abhydrolase_6"/>
    <property type="match status" value="1"/>
</dbReference>
<accession>A0A4R5D4J0</accession>
<dbReference type="OrthoDB" id="9773549at2"/>
<dbReference type="AlphaFoldDB" id="A0A4R5D4J0"/>
<dbReference type="Gene3D" id="3.40.50.1820">
    <property type="entry name" value="alpha/beta hydrolase"/>
    <property type="match status" value="1"/>
</dbReference>
<dbReference type="InterPro" id="IPR000073">
    <property type="entry name" value="AB_hydrolase_1"/>
</dbReference>
<comment type="caution">
    <text evidence="2">The sequence shown here is derived from an EMBL/GenBank/DDBJ whole genome shotgun (WGS) entry which is preliminary data.</text>
</comment>
<feature type="domain" description="AB hydrolase-1" evidence="1">
    <location>
        <begin position="3"/>
        <end position="225"/>
    </location>
</feature>
<evidence type="ECO:0000313" key="3">
    <source>
        <dbReference type="Proteomes" id="UP000294739"/>
    </source>
</evidence>